<dbReference type="STRING" id="1817863.A2Y62_00960"/>
<dbReference type="EMBL" id="MFGW01000056">
    <property type="protein sequence ID" value="OGF67391.1"/>
    <property type="molecule type" value="Genomic_DNA"/>
</dbReference>
<dbReference type="AlphaFoldDB" id="A0A1F5VWB8"/>
<accession>A0A1F5VWB8</accession>
<proteinExistence type="predicted"/>
<name>A0A1F5VWB8_9BACT</name>
<reference evidence="2 3" key="1">
    <citation type="journal article" date="2016" name="Nat. Commun.">
        <title>Thousands of microbial genomes shed light on interconnected biogeochemical processes in an aquifer system.</title>
        <authorList>
            <person name="Anantharaman K."/>
            <person name="Brown C.T."/>
            <person name="Hug L.A."/>
            <person name="Sharon I."/>
            <person name="Castelle C.J."/>
            <person name="Probst A.J."/>
            <person name="Thomas B.C."/>
            <person name="Singh A."/>
            <person name="Wilkins M.J."/>
            <person name="Karaoz U."/>
            <person name="Brodie E.L."/>
            <person name="Williams K.H."/>
            <person name="Hubbard S.S."/>
            <person name="Banfield J.F."/>
        </authorList>
    </citation>
    <scope>NUCLEOTIDE SEQUENCE [LARGE SCALE GENOMIC DNA]</scope>
</reference>
<evidence type="ECO:0000313" key="3">
    <source>
        <dbReference type="Proteomes" id="UP000178943"/>
    </source>
</evidence>
<protein>
    <recommendedName>
        <fullName evidence="1">SLH domain-containing protein</fullName>
    </recommendedName>
</protein>
<comment type="caution">
    <text evidence="2">The sequence shown here is derived from an EMBL/GenBank/DDBJ whole genome shotgun (WGS) entry which is preliminary data.</text>
</comment>
<sequence>MFSYKPIVDDSSSNIPNGIIEEDETVNLVGTLENLGSASATSVTGVLTSSDPVTINNANAVYPDIMPGSKQNSTISYSITPYAINRTATHWDFTVTESPSCMECSTISYNFTYHVGNSFVDVPTSDIFYSSIETLLHSEITGGCDAENYCPSYDSLREQMAKFICKSMEQLNPGSCSATSCQEIFTDVPFSNIFCSYIETLYDAGITGGCQTYPLLYCPNIPVQREGMAKFICLAMESVNPGSCPTAPSCAGIFNDVPASNPFCIFIEALYEAGVISGCQSMPLLYCPDYDITRAQMAKFLVNGFGFNL</sequence>
<dbReference type="InterPro" id="IPR001119">
    <property type="entry name" value="SLH_dom"/>
</dbReference>
<dbReference type="Proteomes" id="UP000178943">
    <property type="component" value="Unassembled WGS sequence"/>
</dbReference>
<gene>
    <name evidence="2" type="ORF">A2Y62_00960</name>
</gene>
<feature type="domain" description="SLH" evidence="1">
    <location>
        <begin position="250"/>
        <end position="309"/>
    </location>
</feature>
<evidence type="ECO:0000259" key="1">
    <source>
        <dbReference type="PROSITE" id="PS51272"/>
    </source>
</evidence>
<organism evidence="2 3">
    <name type="scientific">Candidatus Fischerbacteria bacterium RBG_13_37_8</name>
    <dbReference type="NCBI Taxonomy" id="1817863"/>
    <lineage>
        <taxon>Bacteria</taxon>
        <taxon>Candidatus Fischeribacteriota</taxon>
    </lineage>
</organism>
<evidence type="ECO:0000313" key="2">
    <source>
        <dbReference type="EMBL" id="OGF67391.1"/>
    </source>
</evidence>
<dbReference type="PROSITE" id="PS51272">
    <property type="entry name" value="SLH"/>
    <property type="match status" value="1"/>
</dbReference>